<keyword evidence="3" id="KW-1185">Reference proteome</keyword>
<feature type="transmembrane region" description="Helical" evidence="1">
    <location>
        <begin position="391"/>
        <end position="412"/>
    </location>
</feature>
<evidence type="ECO:0000313" key="2">
    <source>
        <dbReference type="EMBL" id="EQC30921.1"/>
    </source>
</evidence>
<feature type="transmembrane region" description="Helical" evidence="1">
    <location>
        <begin position="298"/>
        <end position="321"/>
    </location>
</feature>
<keyword evidence="1" id="KW-0472">Membrane</keyword>
<dbReference type="GeneID" id="19952127"/>
<keyword evidence="1" id="KW-0812">Transmembrane</keyword>
<evidence type="ECO:0000313" key="3">
    <source>
        <dbReference type="Proteomes" id="UP000030762"/>
    </source>
</evidence>
<dbReference type="VEuPathDB" id="FungiDB:SDRG_11400"/>
<gene>
    <name evidence="2" type="ORF">SDRG_11400</name>
</gene>
<dbReference type="InParanoid" id="T0Q8H8"/>
<dbReference type="RefSeq" id="XP_008615659.1">
    <property type="nucleotide sequence ID" value="XM_008617437.1"/>
</dbReference>
<sequence>MAKVSDIRAAGRTYGVHRTRLAFIASVVSFLNLSSPLAAYVSENFPWTERPALETFASYEAFSNQTRALNQALYSAATLPTGETYVVDTKYDAQVTRALRRMGQPSMSEAECFQDHLLGLPGLIYYSNSHVDLVCATLRAPNVSSVTDWAIRGSCFRAQLCSFGVGHSCLWLVPGDAIFNRSTANDSSVTIYFVYTESRDASWVWFKFVYRIGATLLVWHRFWRLYYRHVVALETRLETSGHRQKMPDGAWSYELIVGDPTAMILLDPWVASLYFLDIWLSAGSLAIAIMQVQQNEKIWLMLVSMAYLARTVWFAYWYLCIVSFGLKRYRKEHVFSDVDPTLVAIVVSIYGPVLTYLNGNVALLARLYQWIFNCVVPSRDQGQRIEAGVGASVYTVLIGSLPLLHGLVMPHLRPAPAQGSRRRRTTIVEGPAYSSFHYNNTKNRVVLQLLQMLRRFPTARSIGGQVHAAAEKLPRLKRCPTISLRGTDCFVLCYCNGRLDETLRLSLLSTLQLQPSVVIEAPTPSDFTVDVLQPLDHSVFVKRQEASGPQIPLLVLQRASTPSVWCL</sequence>
<dbReference type="AlphaFoldDB" id="T0Q8H8"/>
<accession>T0Q8H8</accession>
<reference evidence="2 3" key="1">
    <citation type="submission" date="2012-04" db="EMBL/GenBank/DDBJ databases">
        <title>The Genome Sequence of Saprolegnia declina VS20.</title>
        <authorList>
            <consortium name="The Broad Institute Genome Sequencing Platform"/>
            <person name="Russ C."/>
            <person name="Nusbaum C."/>
            <person name="Tyler B."/>
            <person name="van West P."/>
            <person name="Dieguez-Uribeondo J."/>
            <person name="de Bruijn I."/>
            <person name="Tripathy S."/>
            <person name="Jiang R."/>
            <person name="Young S.K."/>
            <person name="Zeng Q."/>
            <person name="Gargeya S."/>
            <person name="Fitzgerald M."/>
            <person name="Haas B."/>
            <person name="Abouelleil A."/>
            <person name="Alvarado L."/>
            <person name="Arachchi H.M."/>
            <person name="Berlin A."/>
            <person name="Chapman S.B."/>
            <person name="Goldberg J."/>
            <person name="Griggs A."/>
            <person name="Gujja S."/>
            <person name="Hansen M."/>
            <person name="Howarth C."/>
            <person name="Imamovic A."/>
            <person name="Larimer J."/>
            <person name="McCowen C."/>
            <person name="Montmayeur A."/>
            <person name="Murphy C."/>
            <person name="Neiman D."/>
            <person name="Pearson M."/>
            <person name="Priest M."/>
            <person name="Roberts A."/>
            <person name="Saif S."/>
            <person name="Shea T."/>
            <person name="Sisk P."/>
            <person name="Sykes S."/>
            <person name="Wortman J."/>
            <person name="Nusbaum C."/>
            <person name="Birren B."/>
        </authorList>
    </citation>
    <scope>NUCLEOTIDE SEQUENCE [LARGE SCALE GENOMIC DNA]</scope>
    <source>
        <strain evidence="2 3">VS20</strain>
    </source>
</reference>
<feature type="transmembrane region" description="Helical" evidence="1">
    <location>
        <begin position="273"/>
        <end position="292"/>
    </location>
</feature>
<feature type="transmembrane region" description="Helical" evidence="1">
    <location>
        <begin position="342"/>
        <end position="371"/>
    </location>
</feature>
<keyword evidence="1" id="KW-1133">Transmembrane helix</keyword>
<feature type="transmembrane region" description="Helical" evidence="1">
    <location>
        <begin position="21"/>
        <end position="41"/>
    </location>
</feature>
<dbReference type="Proteomes" id="UP000030762">
    <property type="component" value="Unassembled WGS sequence"/>
</dbReference>
<organism evidence="2 3">
    <name type="scientific">Saprolegnia diclina (strain VS20)</name>
    <dbReference type="NCBI Taxonomy" id="1156394"/>
    <lineage>
        <taxon>Eukaryota</taxon>
        <taxon>Sar</taxon>
        <taxon>Stramenopiles</taxon>
        <taxon>Oomycota</taxon>
        <taxon>Saprolegniomycetes</taxon>
        <taxon>Saprolegniales</taxon>
        <taxon>Saprolegniaceae</taxon>
        <taxon>Saprolegnia</taxon>
    </lineage>
</organism>
<protein>
    <submittedName>
        <fullName evidence="2">Uncharacterized protein</fullName>
    </submittedName>
</protein>
<dbReference type="EMBL" id="JH767172">
    <property type="protein sequence ID" value="EQC30921.1"/>
    <property type="molecule type" value="Genomic_DNA"/>
</dbReference>
<proteinExistence type="predicted"/>
<name>T0Q8H8_SAPDV</name>
<evidence type="ECO:0000256" key="1">
    <source>
        <dbReference type="SAM" id="Phobius"/>
    </source>
</evidence>